<reference evidence="2" key="1">
    <citation type="journal article" date="2023" name="Insect Mol. Biol.">
        <title>Genome sequencing provides insights into the evolution of gene families encoding plant cell wall-degrading enzymes in longhorned beetles.</title>
        <authorList>
            <person name="Shin N.R."/>
            <person name="Okamura Y."/>
            <person name="Kirsch R."/>
            <person name="Pauchet Y."/>
        </authorList>
    </citation>
    <scope>NUCLEOTIDE SEQUENCE</scope>
    <source>
        <strain evidence="2">MMC_N1</strain>
    </source>
</reference>
<keyword evidence="3" id="KW-1185">Reference proteome</keyword>
<feature type="chain" id="PRO_5047206219" evidence="1">
    <location>
        <begin position="20"/>
        <end position="228"/>
    </location>
</feature>
<organism evidence="2 3">
    <name type="scientific">Molorchus minor</name>
    <dbReference type="NCBI Taxonomy" id="1323400"/>
    <lineage>
        <taxon>Eukaryota</taxon>
        <taxon>Metazoa</taxon>
        <taxon>Ecdysozoa</taxon>
        <taxon>Arthropoda</taxon>
        <taxon>Hexapoda</taxon>
        <taxon>Insecta</taxon>
        <taxon>Pterygota</taxon>
        <taxon>Neoptera</taxon>
        <taxon>Endopterygota</taxon>
        <taxon>Coleoptera</taxon>
        <taxon>Polyphaga</taxon>
        <taxon>Cucujiformia</taxon>
        <taxon>Chrysomeloidea</taxon>
        <taxon>Cerambycidae</taxon>
        <taxon>Lamiinae</taxon>
        <taxon>Monochamini</taxon>
        <taxon>Molorchus</taxon>
    </lineage>
</organism>
<gene>
    <name evidence="2" type="ORF">NQ317_013893</name>
</gene>
<name>A0ABQ9K7A1_9CUCU</name>
<evidence type="ECO:0000313" key="2">
    <source>
        <dbReference type="EMBL" id="KAJ8986009.1"/>
    </source>
</evidence>
<dbReference type="InterPro" id="IPR009832">
    <property type="entry name" value="DUF1397"/>
</dbReference>
<dbReference type="Proteomes" id="UP001162164">
    <property type="component" value="Unassembled WGS sequence"/>
</dbReference>
<keyword evidence="1" id="KW-0732">Signal</keyword>
<feature type="signal peptide" evidence="1">
    <location>
        <begin position="1"/>
        <end position="19"/>
    </location>
</feature>
<accession>A0ABQ9K7A1</accession>
<comment type="caution">
    <text evidence="2">The sequence shown here is derived from an EMBL/GenBank/DDBJ whole genome shotgun (WGS) entry which is preliminary data.</text>
</comment>
<protein>
    <submittedName>
        <fullName evidence="2">Uncharacterized protein</fullName>
    </submittedName>
</protein>
<sequence length="228" mass="25858">MKAFLCFAAVLAVVNVVCGTVPEPIAPTRTSSEALLDDVKLDMIKNYMRERQAMATLRDSTEKICPGYGDRFEKAISKIQQCTETIDENTETMCSAVKNHFERCIDPIVSIFEECLPERSKDLPSFIIKSTMAVSQHLCKTDGEHIFEARTTAPKDCIRRIQTKLEQFERKIPTREDVCQVIGSFRGCLQSHLQASCGNTITREAFLNVYDAIIDLCQKAPKRIYKRH</sequence>
<evidence type="ECO:0000313" key="3">
    <source>
        <dbReference type="Proteomes" id="UP001162164"/>
    </source>
</evidence>
<evidence type="ECO:0000256" key="1">
    <source>
        <dbReference type="SAM" id="SignalP"/>
    </source>
</evidence>
<dbReference type="EMBL" id="JAPWTJ010000004">
    <property type="protein sequence ID" value="KAJ8986009.1"/>
    <property type="molecule type" value="Genomic_DNA"/>
</dbReference>
<dbReference type="Pfam" id="PF07165">
    <property type="entry name" value="DUF1397"/>
    <property type="match status" value="1"/>
</dbReference>
<proteinExistence type="predicted"/>